<gene>
    <name evidence="2" type="ORF">AF331_19440</name>
</gene>
<feature type="transmembrane region" description="Helical" evidence="1">
    <location>
        <begin position="84"/>
        <end position="103"/>
    </location>
</feature>
<feature type="transmembrane region" description="Helical" evidence="1">
    <location>
        <begin position="7"/>
        <end position="27"/>
    </location>
</feature>
<dbReference type="OrthoDB" id="2360867at2"/>
<keyword evidence="1" id="KW-0472">Membrane</keyword>
<comment type="caution">
    <text evidence="2">The sequence shown here is derived from an EMBL/GenBank/DDBJ whole genome shotgun (WGS) entry which is preliminary data.</text>
</comment>
<evidence type="ECO:0000256" key="1">
    <source>
        <dbReference type="SAM" id="Phobius"/>
    </source>
</evidence>
<keyword evidence="1" id="KW-1133">Transmembrane helix</keyword>
<name>A0A0M0FZP0_9BACI</name>
<sequence length="213" mass="25094">MKKQHIAFAIGGGALIVIFLTLTNIFVLRHPDLTWTLYPAYAMILWPVSVFFTRKGRYKVFSYLVSFILVLYLVIENMRTTPHYPWALYAVFPIIGWSVFTVLGRWARTYAASWIGSAVAILYYTGLNLFLEPAHPWAVYPAFVFLWWPLSMYYAKIKRHLEFSIIASIYTSAFFITVNTITTPHEIWAVYPIFAITWWPLSMYFYYYKRNVE</sequence>
<feature type="transmembrane region" description="Helical" evidence="1">
    <location>
        <begin position="110"/>
        <end position="131"/>
    </location>
</feature>
<feature type="transmembrane region" description="Helical" evidence="1">
    <location>
        <begin position="33"/>
        <end position="53"/>
    </location>
</feature>
<evidence type="ECO:0000313" key="2">
    <source>
        <dbReference type="EMBL" id="KON83014.1"/>
    </source>
</evidence>
<accession>A0A0M0FZP0</accession>
<organism evidence="2 3">
    <name type="scientific">Rossellomorea marisflavi</name>
    <dbReference type="NCBI Taxonomy" id="189381"/>
    <lineage>
        <taxon>Bacteria</taxon>
        <taxon>Bacillati</taxon>
        <taxon>Bacillota</taxon>
        <taxon>Bacilli</taxon>
        <taxon>Bacillales</taxon>
        <taxon>Bacillaceae</taxon>
        <taxon>Rossellomorea</taxon>
    </lineage>
</organism>
<keyword evidence="3" id="KW-1185">Reference proteome</keyword>
<dbReference type="EMBL" id="LGUE01000008">
    <property type="protein sequence ID" value="KON83014.1"/>
    <property type="molecule type" value="Genomic_DNA"/>
</dbReference>
<dbReference type="Proteomes" id="UP000037405">
    <property type="component" value="Unassembled WGS sequence"/>
</dbReference>
<keyword evidence="1" id="KW-0812">Transmembrane</keyword>
<dbReference type="PATRIC" id="fig|189381.12.peg.3405"/>
<protein>
    <submittedName>
        <fullName evidence="2">Uncharacterized protein</fullName>
    </submittedName>
</protein>
<feature type="transmembrane region" description="Helical" evidence="1">
    <location>
        <begin position="161"/>
        <end position="181"/>
    </location>
</feature>
<dbReference type="AlphaFoldDB" id="A0A0M0FZP0"/>
<reference evidence="3" key="1">
    <citation type="submission" date="2015-07" db="EMBL/GenBank/DDBJ databases">
        <title>Fjat-14235 jcm11544.</title>
        <authorList>
            <person name="Liu B."/>
            <person name="Wang J."/>
            <person name="Zhu Y."/>
            <person name="Liu G."/>
            <person name="Chen Q."/>
            <person name="Chen Z."/>
            <person name="Lan J."/>
            <person name="Che J."/>
            <person name="Ge C."/>
            <person name="Shi H."/>
            <person name="Pan Z."/>
            <person name="Liu X."/>
        </authorList>
    </citation>
    <scope>NUCLEOTIDE SEQUENCE [LARGE SCALE GENOMIC DNA]</scope>
    <source>
        <strain evidence="3">JCM 11544</strain>
    </source>
</reference>
<proteinExistence type="predicted"/>
<feature type="transmembrane region" description="Helical" evidence="1">
    <location>
        <begin position="60"/>
        <end position="78"/>
    </location>
</feature>
<evidence type="ECO:0000313" key="3">
    <source>
        <dbReference type="Proteomes" id="UP000037405"/>
    </source>
</evidence>
<feature type="transmembrane region" description="Helical" evidence="1">
    <location>
        <begin position="137"/>
        <end position="154"/>
    </location>
</feature>
<dbReference type="RefSeq" id="WP_053429648.1">
    <property type="nucleotide sequence ID" value="NZ_LGUE01000008.1"/>
</dbReference>
<feature type="transmembrane region" description="Helical" evidence="1">
    <location>
        <begin position="187"/>
        <end position="207"/>
    </location>
</feature>